<comment type="caution">
    <text evidence="2">The sequence shown here is derived from an EMBL/GenBank/DDBJ whole genome shotgun (WGS) entry which is preliminary data.</text>
</comment>
<evidence type="ECO:0000256" key="1">
    <source>
        <dbReference type="SAM" id="MobiDB-lite"/>
    </source>
</evidence>
<organism evidence="2 3">
    <name type="scientific">Pristionchus entomophagus</name>
    <dbReference type="NCBI Taxonomy" id="358040"/>
    <lineage>
        <taxon>Eukaryota</taxon>
        <taxon>Metazoa</taxon>
        <taxon>Ecdysozoa</taxon>
        <taxon>Nematoda</taxon>
        <taxon>Chromadorea</taxon>
        <taxon>Rhabditida</taxon>
        <taxon>Rhabditina</taxon>
        <taxon>Diplogasteromorpha</taxon>
        <taxon>Diplogasteroidea</taxon>
        <taxon>Neodiplogasteridae</taxon>
        <taxon>Pristionchus</taxon>
    </lineage>
</organism>
<dbReference type="AlphaFoldDB" id="A0AAV5SL79"/>
<evidence type="ECO:0000313" key="3">
    <source>
        <dbReference type="Proteomes" id="UP001432027"/>
    </source>
</evidence>
<reference evidence="2" key="1">
    <citation type="submission" date="2023-10" db="EMBL/GenBank/DDBJ databases">
        <title>Genome assembly of Pristionchus species.</title>
        <authorList>
            <person name="Yoshida K."/>
            <person name="Sommer R.J."/>
        </authorList>
    </citation>
    <scope>NUCLEOTIDE SEQUENCE</scope>
    <source>
        <strain evidence="2">RS0144</strain>
    </source>
</reference>
<dbReference type="SUPFAM" id="SSF49354">
    <property type="entry name" value="PapD-like"/>
    <property type="match status" value="1"/>
</dbReference>
<accession>A0AAV5SL79</accession>
<feature type="region of interest" description="Disordered" evidence="1">
    <location>
        <begin position="293"/>
        <end position="364"/>
    </location>
</feature>
<feature type="compositionally biased region" description="Low complexity" evidence="1">
    <location>
        <begin position="327"/>
        <end position="364"/>
    </location>
</feature>
<name>A0AAV5SL79_9BILA</name>
<protein>
    <recommendedName>
        <fullName evidence="4">Major sperm protein</fullName>
    </recommendedName>
</protein>
<evidence type="ECO:0008006" key="4">
    <source>
        <dbReference type="Google" id="ProtNLM"/>
    </source>
</evidence>
<sequence length="364" mass="39805">SSPLSSSSHSISSPLSSSVDSLARAEFVTWLSAMCLKGRKKVKVDDEVEVSAKEMPMDPISIEQKSLAGHEDISEHLYSICKTIPGEPTDDVAKITNKSTKKLAYKMLCVKTTAVHFKFPFDTSGILQPGESKLFTIEYSNTIKLRGAHAFHWYFVFVESDTLPDDFLPEKEEPPKQIDADHLHLLKVFIGHRIMTPELPPEMFILCKQPQPSQDLILLNRLDYKNKPRGSMYITIKSPTKFLAYRDNRRSHMCVFYAFMDTIVPPETLDPKHMKFPDPVHPAHVIYIDIPKEKGAPNESQEPLSQTGAPLTEMDAPAPDTPPGASPGPSSVPTSGTGAETGTAPGATPTPGAASAPGASPNVA</sequence>
<dbReference type="Proteomes" id="UP001432027">
    <property type="component" value="Unassembled WGS sequence"/>
</dbReference>
<dbReference type="InterPro" id="IPR008962">
    <property type="entry name" value="PapD-like_sf"/>
</dbReference>
<dbReference type="EMBL" id="BTSX01000002">
    <property type="protein sequence ID" value="GMS83690.1"/>
    <property type="molecule type" value="Genomic_DNA"/>
</dbReference>
<keyword evidence="3" id="KW-1185">Reference proteome</keyword>
<proteinExistence type="predicted"/>
<gene>
    <name evidence="2" type="ORF">PENTCL1PPCAC_5865</name>
</gene>
<evidence type="ECO:0000313" key="2">
    <source>
        <dbReference type="EMBL" id="GMS83690.1"/>
    </source>
</evidence>
<feature type="non-terminal residue" evidence="2">
    <location>
        <position position="1"/>
    </location>
</feature>
<feature type="compositionally biased region" description="Polar residues" evidence="1">
    <location>
        <begin position="298"/>
        <end position="309"/>
    </location>
</feature>